<reference evidence="7 8" key="1">
    <citation type="submission" date="2016-10" db="EMBL/GenBank/DDBJ databases">
        <authorList>
            <person name="Varghese N."/>
            <person name="Submissions S."/>
        </authorList>
    </citation>
    <scope>NUCLEOTIDE SEQUENCE [LARGE SCALE GENOMIC DNA]</scope>
    <source>
        <strain evidence="7 8">LMG 22274</strain>
    </source>
</reference>
<evidence type="ECO:0000256" key="2">
    <source>
        <dbReference type="ARBA" id="ARBA00007639"/>
    </source>
</evidence>
<evidence type="ECO:0000313" key="8">
    <source>
        <dbReference type="Proteomes" id="UP000183529"/>
    </source>
</evidence>
<organism evidence="7 8">
    <name type="scientific">Paraburkholderia tropica</name>
    <dbReference type="NCBI Taxonomy" id="92647"/>
    <lineage>
        <taxon>Bacteria</taxon>
        <taxon>Pseudomonadati</taxon>
        <taxon>Pseudomonadota</taxon>
        <taxon>Betaproteobacteria</taxon>
        <taxon>Burkholderiales</taxon>
        <taxon>Burkholderiaceae</taxon>
        <taxon>Paraburkholderia</taxon>
    </lineage>
</organism>
<evidence type="ECO:0000313" key="6">
    <source>
        <dbReference type="EMBL" id="PXX15945.1"/>
    </source>
</evidence>
<proteinExistence type="inferred from homology"/>
<dbReference type="SUPFAM" id="SSF53822">
    <property type="entry name" value="Periplasmic binding protein-like I"/>
    <property type="match status" value="1"/>
</dbReference>
<dbReference type="GO" id="GO:0030246">
    <property type="term" value="F:carbohydrate binding"/>
    <property type="evidence" value="ECO:0007669"/>
    <property type="project" value="UniProtKB-ARBA"/>
</dbReference>
<feature type="signal peptide" evidence="4">
    <location>
        <begin position="1"/>
        <end position="27"/>
    </location>
</feature>
<reference evidence="6 9" key="2">
    <citation type="submission" date="2018-05" db="EMBL/GenBank/DDBJ databases">
        <title>Genomic Encyclopedia of Type Strains, Phase IV (KMG-V): Genome sequencing to study the core and pangenomes of soil and plant-associated prokaryotes.</title>
        <authorList>
            <person name="Whitman W."/>
        </authorList>
    </citation>
    <scope>NUCLEOTIDE SEQUENCE [LARGE SCALE GENOMIC DNA]</scope>
    <source>
        <strain evidence="6 9">SIr-6563</strain>
    </source>
</reference>
<dbReference type="InterPro" id="IPR025997">
    <property type="entry name" value="SBP_2_dom"/>
</dbReference>
<name>A0A1A5XG55_9BURK</name>
<evidence type="ECO:0000256" key="3">
    <source>
        <dbReference type="ARBA" id="ARBA00022729"/>
    </source>
</evidence>
<dbReference type="Proteomes" id="UP000183529">
    <property type="component" value="Unassembled WGS sequence"/>
</dbReference>
<dbReference type="PANTHER" id="PTHR46847">
    <property type="entry name" value="D-ALLOSE-BINDING PERIPLASMIC PROTEIN-RELATED"/>
    <property type="match status" value="1"/>
</dbReference>
<dbReference type="PANTHER" id="PTHR46847:SF1">
    <property type="entry name" value="D-ALLOSE-BINDING PERIPLASMIC PROTEIN-RELATED"/>
    <property type="match status" value="1"/>
</dbReference>
<dbReference type="EMBL" id="FNZM01000013">
    <property type="protein sequence ID" value="SEK03330.1"/>
    <property type="molecule type" value="Genomic_DNA"/>
</dbReference>
<dbReference type="Gene3D" id="3.40.50.2300">
    <property type="match status" value="2"/>
</dbReference>
<comment type="similarity">
    <text evidence="2">Belongs to the bacterial solute-binding protein 2 family.</text>
</comment>
<dbReference type="Proteomes" id="UP000247515">
    <property type="component" value="Unassembled WGS sequence"/>
</dbReference>
<keyword evidence="3 4" id="KW-0732">Signal</keyword>
<comment type="caution">
    <text evidence="7">The sequence shown here is derived from an EMBL/GenBank/DDBJ whole genome shotgun (WGS) entry which is preliminary data.</text>
</comment>
<dbReference type="InterPro" id="IPR028082">
    <property type="entry name" value="Peripla_BP_I"/>
</dbReference>
<feature type="domain" description="Periplasmic binding protein" evidence="5">
    <location>
        <begin position="35"/>
        <end position="296"/>
    </location>
</feature>
<dbReference type="RefSeq" id="WP_065059826.1">
    <property type="nucleotide sequence ID" value="NZ_CADFGN010000001.1"/>
</dbReference>
<sequence>MNSTTRLLAASLVASAIGVGISSPVWAASDKTTLVVMIRGLDNPYHADYAAGAKALGKKLGLPVDVLSSEGNSQKQFSDLKAEIAKTGGNMVVNVDPNEAPDVVPIAKMLESAGVYWVSWWNKPDDIKVQDYPHWVAHISFDAVGQGYFNAKTLFKNMPTPNKGSIIAIQGMLSNNAAIGRFQGLQKALKETPGVKLVQWEAADWDTNKAYEITKQLLAAHPDTAGVWSANDNMALGAVAALKEAGLAGKVKVSGTDGVPDAFDAIKDGTMSSTEYDDARYQAQLGLSMALAAKQGALDVKATPAKYRAFLIPGIEVDRSNVEKVVKDTVSKMPDYDLKNFYARWVAPIK</sequence>
<comment type="subcellular location">
    <subcellularLocation>
        <location evidence="1">Cell envelope</location>
    </subcellularLocation>
</comment>
<protein>
    <submittedName>
        <fullName evidence="6">Monosaccharide ABC transporter substrate-binding protein (CUT2 family)</fullName>
    </submittedName>
    <submittedName>
        <fullName evidence="7">Monosaccharide ABC transporter substrate-binding protein, CUT2 family</fullName>
    </submittedName>
</protein>
<dbReference type="EMBL" id="QJJV01000009">
    <property type="protein sequence ID" value="PXX15945.1"/>
    <property type="molecule type" value="Genomic_DNA"/>
</dbReference>
<accession>A0A1A5XG55</accession>
<keyword evidence="9" id="KW-1185">Reference proteome</keyword>
<evidence type="ECO:0000313" key="7">
    <source>
        <dbReference type="EMBL" id="SEK03330.1"/>
    </source>
</evidence>
<evidence type="ECO:0000256" key="4">
    <source>
        <dbReference type="SAM" id="SignalP"/>
    </source>
</evidence>
<dbReference type="CDD" id="cd01536">
    <property type="entry name" value="PBP1_ABC_sugar_binding-like"/>
    <property type="match status" value="1"/>
</dbReference>
<dbReference type="GO" id="GO:0030313">
    <property type="term" value="C:cell envelope"/>
    <property type="evidence" value="ECO:0007669"/>
    <property type="project" value="UniProtKB-SubCell"/>
</dbReference>
<feature type="chain" id="PRO_5015053625" evidence="4">
    <location>
        <begin position="28"/>
        <end position="350"/>
    </location>
</feature>
<evidence type="ECO:0000256" key="1">
    <source>
        <dbReference type="ARBA" id="ARBA00004196"/>
    </source>
</evidence>
<dbReference type="AlphaFoldDB" id="A0A1A5XG55"/>
<gene>
    <name evidence="6" type="ORF">C7400_109283</name>
    <name evidence="7" type="ORF">SAMN05216550_113286</name>
</gene>
<dbReference type="Pfam" id="PF13407">
    <property type="entry name" value="Peripla_BP_4"/>
    <property type="match status" value="1"/>
</dbReference>
<evidence type="ECO:0000313" key="9">
    <source>
        <dbReference type="Proteomes" id="UP000247515"/>
    </source>
</evidence>
<evidence type="ECO:0000259" key="5">
    <source>
        <dbReference type="Pfam" id="PF13407"/>
    </source>
</evidence>